<dbReference type="PANTHER" id="PTHR30383:SF5">
    <property type="entry name" value="SGNH HYDROLASE-TYPE ESTERASE DOMAIN-CONTAINING PROTEIN"/>
    <property type="match status" value="1"/>
</dbReference>
<organism evidence="2 3">
    <name type="scientific">Gryllotalpicola protaetiae</name>
    <dbReference type="NCBI Taxonomy" id="2419771"/>
    <lineage>
        <taxon>Bacteria</taxon>
        <taxon>Bacillati</taxon>
        <taxon>Actinomycetota</taxon>
        <taxon>Actinomycetes</taxon>
        <taxon>Micrococcales</taxon>
        <taxon>Microbacteriaceae</taxon>
        <taxon>Gryllotalpicola</taxon>
    </lineage>
</organism>
<accession>A0A387C1V4</accession>
<evidence type="ECO:0000259" key="1">
    <source>
        <dbReference type="Pfam" id="PF13472"/>
    </source>
</evidence>
<dbReference type="KEGG" id="gry:D7I44_13775"/>
<evidence type="ECO:0000313" key="3">
    <source>
        <dbReference type="Proteomes" id="UP000275069"/>
    </source>
</evidence>
<reference evidence="2 3" key="1">
    <citation type="submission" date="2018-09" db="EMBL/GenBank/DDBJ databases">
        <title>Genome sequencing of strain 2DFW10M-5.</title>
        <authorList>
            <person name="Heo J."/>
            <person name="Kim S.-J."/>
            <person name="Kwon S.-W."/>
        </authorList>
    </citation>
    <scope>NUCLEOTIDE SEQUENCE [LARGE SCALE GENOMIC DNA]</scope>
    <source>
        <strain evidence="2 3">2DFW10M-5</strain>
    </source>
</reference>
<dbReference type="EMBL" id="CP032624">
    <property type="protein sequence ID" value="AYG04491.1"/>
    <property type="molecule type" value="Genomic_DNA"/>
</dbReference>
<feature type="domain" description="SGNH hydrolase-type esterase" evidence="1">
    <location>
        <begin position="11"/>
        <end position="163"/>
    </location>
</feature>
<dbReference type="Gene3D" id="3.40.50.1110">
    <property type="entry name" value="SGNH hydrolase"/>
    <property type="match status" value="1"/>
</dbReference>
<dbReference type="InterPro" id="IPR051532">
    <property type="entry name" value="Ester_Hydrolysis_Enzymes"/>
</dbReference>
<evidence type="ECO:0000313" key="2">
    <source>
        <dbReference type="EMBL" id="AYG04491.1"/>
    </source>
</evidence>
<dbReference type="GO" id="GO:0004622">
    <property type="term" value="F:phosphatidylcholine lysophospholipase activity"/>
    <property type="evidence" value="ECO:0007669"/>
    <property type="project" value="TreeGrafter"/>
</dbReference>
<dbReference type="OrthoDB" id="9805821at2"/>
<dbReference type="Pfam" id="PF13472">
    <property type="entry name" value="Lipase_GDSL_2"/>
    <property type="match status" value="1"/>
</dbReference>
<dbReference type="SUPFAM" id="SSF52266">
    <property type="entry name" value="SGNH hydrolase"/>
    <property type="match status" value="1"/>
</dbReference>
<dbReference type="PANTHER" id="PTHR30383">
    <property type="entry name" value="THIOESTERASE 1/PROTEASE 1/LYSOPHOSPHOLIPASE L1"/>
    <property type="match status" value="1"/>
</dbReference>
<dbReference type="Proteomes" id="UP000275069">
    <property type="component" value="Chromosome"/>
</dbReference>
<gene>
    <name evidence="2" type="ORF">D7I44_13775</name>
</gene>
<dbReference type="InterPro" id="IPR013830">
    <property type="entry name" value="SGNH_hydro"/>
</dbReference>
<name>A0A387C1V4_9MICO</name>
<keyword evidence="3" id="KW-1185">Reference proteome</keyword>
<sequence>MNMTEATVTAFVGDSLTEHGDWQALLPDQHVINFGVEGNTTHDLLDRLDEVVAAAPSVVVVEIGTNDFAWRLPPEEVAQNIEEILGVLREKLPAANIVMQSIPPRQPEYAHIVRSVNEHLESFVPTVSCRYVDLWPALADENGGLKGEFTTDGLHLTDAGYAAWFEALRPALEA</sequence>
<protein>
    <recommendedName>
        <fullName evidence="1">SGNH hydrolase-type esterase domain-containing protein</fullName>
    </recommendedName>
</protein>
<dbReference type="InterPro" id="IPR036514">
    <property type="entry name" value="SGNH_hydro_sf"/>
</dbReference>
<proteinExistence type="predicted"/>
<dbReference type="AlphaFoldDB" id="A0A387C1V4"/>